<dbReference type="EMBL" id="CP023434">
    <property type="protein sequence ID" value="AXY26333.1"/>
    <property type="molecule type" value="Genomic_DNA"/>
</dbReference>
<dbReference type="PROSITE" id="PS50983">
    <property type="entry name" value="FE_B12_PBP"/>
    <property type="match status" value="1"/>
</dbReference>
<dbReference type="OrthoDB" id="66025at2"/>
<protein>
    <recommendedName>
        <fullName evidence="2">Fe/B12 periplasmic-binding domain-containing protein</fullName>
    </recommendedName>
</protein>
<sequence>MHKTFITFSKIIVTSLVASTLTFLPASPVNTVLAEEASTEATTPKETIVYTDDLGREIEIPANIERILGTGSTSQIVLYSVAPERMVGWSNQPDTADLAYMPEAAAEIPEVGGLFNGPDELNLEAIIDLAPDVIIDVGEQKEGIQEELDQLSELTGVPVIFFNGNLDDMPALYTNLGEVLGVDTAEQVAYIETTLKRAAEHQATIQADGQTYYLANGDNGFKTAPADSFHTEVFDRVGLTNVLSAEEAEGFGWQDVSGEQVLAWQPDSVTFLYPETYAERDQEFWDSLETDAIYLVPDAPYNWLTGPKSVNAILGINWAGQMYYPDVYQLNLVEEAQSFYQLFYHYELSTEEAEALLTGPTSAEV</sequence>
<name>A0A347WMM6_9LACT</name>
<dbReference type="SUPFAM" id="SSF53807">
    <property type="entry name" value="Helical backbone' metal receptor"/>
    <property type="match status" value="1"/>
</dbReference>
<evidence type="ECO:0000256" key="1">
    <source>
        <dbReference type="ARBA" id="ARBA00008814"/>
    </source>
</evidence>
<dbReference type="InterPro" id="IPR050902">
    <property type="entry name" value="ABC_Transporter_SBP"/>
</dbReference>
<dbReference type="Gene3D" id="3.40.50.1980">
    <property type="entry name" value="Nitrogenase molybdenum iron protein domain"/>
    <property type="match status" value="2"/>
</dbReference>
<comment type="similarity">
    <text evidence="1">Belongs to the bacterial solute-binding protein 8 family.</text>
</comment>
<dbReference type="Gene3D" id="1.20.58.2180">
    <property type="match status" value="1"/>
</dbReference>
<feature type="domain" description="Fe/B12 periplasmic-binding" evidence="2">
    <location>
        <begin position="66"/>
        <end position="327"/>
    </location>
</feature>
<organism evidence="3 4">
    <name type="scientific">Suicoccus acidiformans</name>
    <dbReference type="NCBI Taxonomy" id="2036206"/>
    <lineage>
        <taxon>Bacteria</taxon>
        <taxon>Bacillati</taxon>
        <taxon>Bacillota</taxon>
        <taxon>Bacilli</taxon>
        <taxon>Lactobacillales</taxon>
        <taxon>Aerococcaceae</taxon>
        <taxon>Suicoccus</taxon>
    </lineage>
</organism>
<dbReference type="AlphaFoldDB" id="A0A347WMM6"/>
<dbReference type="InterPro" id="IPR002491">
    <property type="entry name" value="ABC_transptr_periplasmic_BD"/>
</dbReference>
<gene>
    <name evidence="3" type="ORF">CL176_10175</name>
</gene>
<evidence type="ECO:0000313" key="4">
    <source>
        <dbReference type="Proteomes" id="UP000263232"/>
    </source>
</evidence>
<dbReference type="PANTHER" id="PTHR30535">
    <property type="entry name" value="VITAMIN B12-BINDING PROTEIN"/>
    <property type="match status" value="1"/>
</dbReference>
<evidence type="ECO:0000313" key="3">
    <source>
        <dbReference type="EMBL" id="AXY26333.1"/>
    </source>
</evidence>
<dbReference type="GO" id="GO:0071281">
    <property type="term" value="P:cellular response to iron ion"/>
    <property type="evidence" value="ECO:0007669"/>
    <property type="project" value="TreeGrafter"/>
</dbReference>
<evidence type="ECO:0000259" key="2">
    <source>
        <dbReference type="PROSITE" id="PS50983"/>
    </source>
</evidence>
<dbReference type="KEGG" id="abae:CL176_10175"/>
<dbReference type="PANTHER" id="PTHR30535:SF34">
    <property type="entry name" value="MOLYBDATE-BINDING PROTEIN MOLA"/>
    <property type="match status" value="1"/>
</dbReference>
<accession>A0A347WMM6</accession>
<dbReference type="Proteomes" id="UP000263232">
    <property type="component" value="Chromosome"/>
</dbReference>
<keyword evidence="4" id="KW-1185">Reference proteome</keyword>
<proteinExistence type="inferred from homology"/>
<reference evidence="3 4" key="1">
    <citation type="submission" date="2017-09" db="EMBL/GenBank/DDBJ databases">
        <title>Complete genome sequence of Oxytococcus suis strain ZY16052.</title>
        <authorList>
            <person name="Li F."/>
        </authorList>
    </citation>
    <scope>NUCLEOTIDE SEQUENCE [LARGE SCALE GENOMIC DNA]</scope>
    <source>
        <strain evidence="3 4">ZY16052</strain>
    </source>
</reference>
<dbReference type="RefSeq" id="WP_118991205.1">
    <property type="nucleotide sequence ID" value="NZ_CP023434.1"/>
</dbReference>
<dbReference type="Pfam" id="PF01497">
    <property type="entry name" value="Peripla_BP_2"/>
    <property type="match status" value="1"/>
</dbReference>